<feature type="domain" description="AB hydrolase-1" evidence="2">
    <location>
        <begin position="61"/>
        <end position="292"/>
    </location>
</feature>
<dbReference type="Gene3D" id="3.40.50.1820">
    <property type="entry name" value="alpha/beta hydrolase"/>
    <property type="match status" value="1"/>
</dbReference>
<dbReference type="PANTHER" id="PTHR43139:SF52">
    <property type="entry name" value="SI:DKEY-122A22.2"/>
    <property type="match status" value="1"/>
</dbReference>
<accession>A0ABT1CWN8</accession>
<gene>
    <name evidence="3" type="ORF">GTW23_20800</name>
</gene>
<proteinExistence type="predicted"/>
<dbReference type="EMBL" id="JAAAML010000004">
    <property type="protein sequence ID" value="MCO6410628.1"/>
    <property type="molecule type" value="Genomic_DNA"/>
</dbReference>
<keyword evidence="3" id="KW-0378">Hydrolase</keyword>
<organism evidence="3 4">
    <name type="scientific">Hoeflea alexandrii</name>
    <dbReference type="NCBI Taxonomy" id="288436"/>
    <lineage>
        <taxon>Bacteria</taxon>
        <taxon>Pseudomonadati</taxon>
        <taxon>Pseudomonadota</taxon>
        <taxon>Alphaproteobacteria</taxon>
        <taxon>Hyphomicrobiales</taxon>
        <taxon>Rhizobiaceae</taxon>
        <taxon>Hoeflea</taxon>
    </lineage>
</organism>
<dbReference type="PANTHER" id="PTHR43139">
    <property type="entry name" value="SI:DKEY-122A22.2"/>
    <property type="match status" value="1"/>
</dbReference>
<dbReference type="InterPro" id="IPR000073">
    <property type="entry name" value="AB_hydrolase_1"/>
</dbReference>
<dbReference type="RefSeq" id="WP_252917343.1">
    <property type="nucleotide sequence ID" value="NZ_JAAAML010000004.1"/>
</dbReference>
<dbReference type="GO" id="GO:0016787">
    <property type="term" value="F:hydrolase activity"/>
    <property type="evidence" value="ECO:0007669"/>
    <property type="project" value="UniProtKB-KW"/>
</dbReference>
<dbReference type="SUPFAM" id="SSF53474">
    <property type="entry name" value="alpha/beta-Hydrolases"/>
    <property type="match status" value="1"/>
</dbReference>
<sequence length="306" mass="33825">MEEARSVHETTGGSPETALPEWSSHAAFRPVAELDRAARRTEVATDEGFAVWREWGSGPALVMLHGGAGSWSHFFRQISFLAQDYRVIVPDLPGFGDSADCNRDADPHRMARILVAGIDRLIGAERFYQVGFSYGGIIGSFVSRLVGPRIGGFVIVGGVGFEARRHDVTLSSWRHIPDAGQRRAIHRDNLLAIMIADPARIDDTAILIQQSNAERSRHDTRPTARTKPLTANLDASRVPLATIWGGHDQLAAPYFEERRAWLLVRDPEASFKLVDDAGHWVQYEAADAFNAALTDCLRSFAQRADK</sequence>
<name>A0ABT1CWN8_9HYPH</name>
<evidence type="ECO:0000313" key="3">
    <source>
        <dbReference type="EMBL" id="MCO6410628.1"/>
    </source>
</evidence>
<protein>
    <submittedName>
        <fullName evidence="3">Alpha/beta fold hydrolase</fullName>
    </submittedName>
</protein>
<keyword evidence="4" id="KW-1185">Reference proteome</keyword>
<evidence type="ECO:0000313" key="4">
    <source>
        <dbReference type="Proteomes" id="UP001320715"/>
    </source>
</evidence>
<evidence type="ECO:0000259" key="2">
    <source>
        <dbReference type="Pfam" id="PF12697"/>
    </source>
</evidence>
<evidence type="ECO:0000256" key="1">
    <source>
        <dbReference type="SAM" id="MobiDB-lite"/>
    </source>
</evidence>
<feature type="region of interest" description="Disordered" evidence="1">
    <location>
        <begin position="1"/>
        <end position="22"/>
    </location>
</feature>
<dbReference type="Proteomes" id="UP001320715">
    <property type="component" value="Unassembled WGS sequence"/>
</dbReference>
<dbReference type="InterPro" id="IPR029058">
    <property type="entry name" value="AB_hydrolase_fold"/>
</dbReference>
<dbReference type="InterPro" id="IPR052370">
    <property type="entry name" value="Meta-cleavage_hydrolase"/>
</dbReference>
<dbReference type="Pfam" id="PF12697">
    <property type="entry name" value="Abhydrolase_6"/>
    <property type="match status" value="1"/>
</dbReference>
<comment type="caution">
    <text evidence="3">The sequence shown here is derived from an EMBL/GenBank/DDBJ whole genome shotgun (WGS) entry which is preliminary data.</text>
</comment>
<reference evidence="3 4" key="1">
    <citation type="submission" date="2020-01" db="EMBL/GenBank/DDBJ databases">
        <title>Genomes of bacteria type strains.</title>
        <authorList>
            <person name="Chen J."/>
            <person name="Zhu S."/>
            <person name="Yang J."/>
        </authorList>
    </citation>
    <scope>NUCLEOTIDE SEQUENCE [LARGE SCALE GENOMIC DNA]</scope>
    <source>
        <strain evidence="3 4">DSM 16655</strain>
    </source>
</reference>